<protein>
    <submittedName>
        <fullName evidence="1">Uncharacterized protein</fullName>
    </submittedName>
</protein>
<reference evidence="1 2" key="1">
    <citation type="submission" date="2019-03" db="EMBL/GenBank/DDBJ databases">
        <title>Genomic Encyclopedia of Type Strains, Phase IV (KMG-IV): sequencing the most valuable type-strain genomes for metagenomic binning, comparative biology and taxonomic classification.</title>
        <authorList>
            <person name="Goeker M."/>
        </authorList>
    </citation>
    <scope>NUCLEOTIDE SEQUENCE [LARGE SCALE GENOMIC DNA]</scope>
    <source>
        <strain evidence="1 2">DSM 25059</strain>
    </source>
</reference>
<dbReference type="RefSeq" id="WP_133496025.1">
    <property type="nucleotide sequence ID" value="NZ_BMLU01000008.1"/>
</dbReference>
<keyword evidence="2" id="KW-1185">Reference proteome</keyword>
<dbReference type="OrthoDB" id="7560255at2"/>
<dbReference type="AlphaFoldDB" id="A0A4R6FKR4"/>
<accession>A0A4R6FKR4</accession>
<organism evidence="1 2">
    <name type="scientific">Stakelama pacifica</name>
    <dbReference type="NCBI Taxonomy" id="517720"/>
    <lineage>
        <taxon>Bacteria</taxon>
        <taxon>Pseudomonadati</taxon>
        <taxon>Pseudomonadota</taxon>
        <taxon>Alphaproteobacteria</taxon>
        <taxon>Sphingomonadales</taxon>
        <taxon>Sphingomonadaceae</taxon>
        <taxon>Stakelama</taxon>
    </lineage>
</organism>
<sequence>MNRHYFIRIRELVDTSGVRLRLGIENGPTGMQIALERCDLESPTMVKLDNYGAELLCGFVMAARLAGNEGLAAEKAWGPYSATFSAFQGDARRIEIAQADAVDPVAIPVSLWDRLFAELCIVSAHGRAIASSTPITVH</sequence>
<proteinExistence type="predicted"/>
<name>A0A4R6FKR4_9SPHN</name>
<dbReference type="EMBL" id="SNWD01000008">
    <property type="protein sequence ID" value="TDN81174.1"/>
    <property type="molecule type" value="Genomic_DNA"/>
</dbReference>
<dbReference type="Proteomes" id="UP000295493">
    <property type="component" value="Unassembled WGS sequence"/>
</dbReference>
<evidence type="ECO:0000313" key="1">
    <source>
        <dbReference type="EMBL" id="TDN81174.1"/>
    </source>
</evidence>
<gene>
    <name evidence="1" type="ORF">EV664_108116</name>
</gene>
<comment type="caution">
    <text evidence="1">The sequence shown here is derived from an EMBL/GenBank/DDBJ whole genome shotgun (WGS) entry which is preliminary data.</text>
</comment>
<evidence type="ECO:0000313" key="2">
    <source>
        <dbReference type="Proteomes" id="UP000295493"/>
    </source>
</evidence>